<proteinExistence type="predicted"/>
<keyword evidence="3" id="KW-1185">Reference proteome</keyword>
<evidence type="ECO:0000256" key="1">
    <source>
        <dbReference type="SAM" id="SignalP"/>
    </source>
</evidence>
<evidence type="ECO:0000313" key="3">
    <source>
        <dbReference type="Proteomes" id="UP001281761"/>
    </source>
</evidence>
<organism evidence="2 3">
    <name type="scientific">Blattamonas nauphoetae</name>
    <dbReference type="NCBI Taxonomy" id="2049346"/>
    <lineage>
        <taxon>Eukaryota</taxon>
        <taxon>Metamonada</taxon>
        <taxon>Preaxostyla</taxon>
        <taxon>Oxymonadida</taxon>
        <taxon>Blattamonas</taxon>
    </lineage>
</organism>
<protein>
    <submittedName>
        <fullName evidence="2">Uncharacterized protein</fullName>
    </submittedName>
</protein>
<reference evidence="2 3" key="1">
    <citation type="journal article" date="2022" name="bioRxiv">
        <title>Genomics of Preaxostyla Flagellates Illuminates Evolutionary Transitions and the Path Towards Mitochondrial Loss.</title>
        <authorList>
            <person name="Novak L.V.F."/>
            <person name="Treitli S.C."/>
            <person name="Pyrih J."/>
            <person name="Halakuc P."/>
            <person name="Pipaliya S.V."/>
            <person name="Vacek V."/>
            <person name="Brzon O."/>
            <person name="Soukal P."/>
            <person name="Eme L."/>
            <person name="Dacks J.B."/>
            <person name="Karnkowska A."/>
            <person name="Elias M."/>
            <person name="Hampl V."/>
        </authorList>
    </citation>
    <scope>NUCLEOTIDE SEQUENCE [LARGE SCALE GENOMIC DNA]</scope>
    <source>
        <strain evidence="2">NAU3</strain>
        <tissue evidence="2">Gut</tissue>
    </source>
</reference>
<dbReference type="EMBL" id="JARBJD010000118">
    <property type="protein sequence ID" value="KAK2951478.1"/>
    <property type="molecule type" value="Genomic_DNA"/>
</dbReference>
<name>A0ABQ9XG88_9EUKA</name>
<dbReference type="Proteomes" id="UP001281761">
    <property type="component" value="Unassembled WGS sequence"/>
</dbReference>
<evidence type="ECO:0000313" key="2">
    <source>
        <dbReference type="EMBL" id="KAK2951478.1"/>
    </source>
</evidence>
<feature type="signal peptide" evidence="1">
    <location>
        <begin position="1"/>
        <end position="17"/>
    </location>
</feature>
<keyword evidence="1" id="KW-0732">Signal</keyword>
<feature type="chain" id="PRO_5046065367" evidence="1">
    <location>
        <begin position="18"/>
        <end position="189"/>
    </location>
</feature>
<accession>A0ABQ9XG88</accession>
<gene>
    <name evidence="2" type="ORF">BLNAU_13635</name>
</gene>
<comment type="caution">
    <text evidence="2">The sequence shown here is derived from an EMBL/GenBank/DDBJ whole genome shotgun (WGS) entry which is preliminary data.</text>
</comment>
<sequence>MTISSCILIQRLLLVHFCSIMDRTTRKFSRRLNLSARITQSKQVRQSKLDRLLNVNRILFMDTPFRTSSEAQNGMSSMISQSLGTQTYQQATIVSSSPHQRDRDGTKRILPEGKADSISLLNMLFQNIRSRRKQHFSIRWVKTKSFPKHGRNQLKRDFESFRSFHASYWKKVGLGKCWRNSKEGYQKTN</sequence>